<protein>
    <recommendedName>
        <fullName evidence="5">Prenyltransferase alpha-alpha toroid domain-containing protein</fullName>
    </recommendedName>
</protein>
<dbReference type="CDD" id="cd00688">
    <property type="entry name" value="ISOPREN_C2_like"/>
    <property type="match status" value="1"/>
</dbReference>
<organism evidence="6 7">
    <name type="scientific">Anaerotruncus colihominis</name>
    <dbReference type="NCBI Taxonomy" id="169435"/>
    <lineage>
        <taxon>Bacteria</taxon>
        <taxon>Bacillati</taxon>
        <taxon>Bacillota</taxon>
        <taxon>Clostridia</taxon>
        <taxon>Eubacteriales</taxon>
        <taxon>Oscillospiraceae</taxon>
        <taxon>Anaerotruncus</taxon>
    </lineage>
</organism>
<feature type="signal peptide" evidence="4">
    <location>
        <begin position="1"/>
        <end position="23"/>
    </location>
</feature>
<evidence type="ECO:0000313" key="6">
    <source>
        <dbReference type="EMBL" id="OUP68623.1"/>
    </source>
</evidence>
<evidence type="ECO:0000256" key="2">
    <source>
        <dbReference type="SAM" id="MobiDB-lite"/>
    </source>
</evidence>
<feature type="chain" id="PRO_5012011664" description="Prenyltransferase alpha-alpha toroid domain-containing protein" evidence="4">
    <location>
        <begin position="24"/>
        <end position="398"/>
    </location>
</feature>
<keyword evidence="3" id="KW-1133">Transmembrane helix</keyword>
<dbReference type="Pfam" id="PF00432">
    <property type="entry name" value="Prenyltrans"/>
    <property type="match status" value="1"/>
</dbReference>
<dbReference type="InterPro" id="IPR001330">
    <property type="entry name" value="Prenyltrans"/>
</dbReference>
<evidence type="ECO:0000256" key="3">
    <source>
        <dbReference type="SAM" id="Phobius"/>
    </source>
</evidence>
<reference evidence="7" key="1">
    <citation type="submission" date="2017-04" db="EMBL/GenBank/DDBJ databases">
        <title>Function of individual gut microbiota members based on whole genome sequencing of pure cultures obtained from chicken caecum.</title>
        <authorList>
            <person name="Medvecky M."/>
            <person name="Cejkova D."/>
            <person name="Polansky O."/>
            <person name="Karasova D."/>
            <person name="Kubasova T."/>
            <person name="Cizek A."/>
            <person name="Rychlik I."/>
        </authorList>
    </citation>
    <scope>NUCLEOTIDE SEQUENCE [LARGE SCALE GENOMIC DNA]</scope>
    <source>
        <strain evidence="7">An175</strain>
    </source>
</reference>
<evidence type="ECO:0000256" key="1">
    <source>
        <dbReference type="ARBA" id="ARBA00022737"/>
    </source>
</evidence>
<evidence type="ECO:0000259" key="5">
    <source>
        <dbReference type="Pfam" id="PF00432"/>
    </source>
</evidence>
<keyword evidence="1" id="KW-0677">Repeat</keyword>
<dbReference type="AlphaFoldDB" id="A0A1Y4MIN9"/>
<feature type="transmembrane region" description="Helical" evidence="3">
    <location>
        <begin position="317"/>
        <end position="338"/>
    </location>
</feature>
<comment type="caution">
    <text evidence="6">The sequence shown here is derived from an EMBL/GenBank/DDBJ whole genome shotgun (WGS) entry which is preliminary data.</text>
</comment>
<evidence type="ECO:0000313" key="7">
    <source>
        <dbReference type="Proteomes" id="UP000196386"/>
    </source>
</evidence>
<dbReference type="Gene3D" id="1.50.10.20">
    <property type="match status" value="1"/>
</dbReference>
<keyword evidence="4" id="KW-0732">Signal</keyword>
<keyword evidence="3" id="KW-0812">Transmembrane</keyword>
<evidence type="ECO:0000256" key="4">
    <source>
        <dbReference type="SAM" id="SignalP"/>
    </source>
</evidence>
<feature type="region of interest" description="Disordered" evidence="2">
    <location>
        <begin position="376"/>
        <end position="398"/>
    </location>
</feature>
<sequence>MLLKRIAAAAACAILFFPTVIFAESSEPLPPVSPAGQESWLYLDENPAGLQSIVAYSLGGRDVKENARQMLDITLESGVKDGFTSALELEYSILGLIKLGENPSSYNRTDLMSMLYGYDNIFREGLESALYALISYDAANTQIPASARNSASAVIDYVVSSQQRSGGFAIASGREPDVKTTAQAVLALSPHIDIPYVNASLDKALSWLSAQQNADGTFSLQATPDCEATALVLTAIRTAGVACDDQRFVKNGRTLTDALSAFAAGGGYSPEPGGEADVAATEAAIIALYTNETGLSPYLPPQAYPNYTAPKTDVKGVFIRFLFGFLGILLVLYLILILTTKIGKRWGKFPESKSQADKAAHDTQTLEINIPMKAELPNFDTLPSDTIYTHSPADRPKS</sequence>
<feature type="domain" description="Prenyltransferase alpha-alpha toroid" evidence="5">
    <location>
        <begin position="129"/>
        <end position="290"/>
    </location>
</feature>
<accession>A0A1Y4MIN9</accession>
<keyword evidence="3" id="KW-0472">Membrane</keyword>
<proteinExistence type="predicted"/>
<gene>
    <name evidence="6" type="ORF">B5F11_12765</name>
</gene>
<dbReference type="GO" id="GO:0003824">
    <property type="term" value="F:catalytic activity"/>
    <property type="evidence" value="ECO:0007669"/>
    <property type="project" value="InterPro"/>
</dbReference>
<name>A0A1Y4MIN9_9FIRM</name>
<dbReference type="EMBL" id="NFKP01000016">
    <property type="protein sequence ID" value="OUP68623.1"/>
    <property type="molecule type" value="Genomic_DNA"/>
</dbReference>
<dbReference type="Proteomes" id="UP000196386">
    <property type="component" value="Unassembled WGS sequence"/>
</dbReference>
<dbReference type="SUPFAM" id="SSF48239">
    <property type="entry name" value="Terpenoid cyclases/Protein prenyltransferases"/>
    <property type="match status" value="1"/>
</dbReference>
<dbReference type="InterPro" id="IPR008930">
    <property type="entry name" value="Terpenoid_cyclase/PrenylTrfase"/>
</dbReference>